<reference evidence="13 14" key="1">
    <citation type="submission" date="2020-08" db="EMBL/GenBank/DDBJ databases">
        <title>Exploring microbial biodiversity for novel pathways involved in the catabolism of aromatic compounds derived from lignin.</title>
        <authorList>
            <person name="Elkins J."/>
        </authorList>
    </citation>
    <scope>NUCLEOTIDE SEQUENCE [LARGE SCALE GENOMIC DNA]</scope>
    <source>
        <strain evidence="13 14">B1D3A</strain>
    </source>
</reference>
<comment type="similarity">
    <text evidence="3 11">Belongs to the peptidase M50B family.</text>
</comment>
<dbReference type="InterPro" id="IPR008915">
    <property type="entry name" value="Peptidase_M50"/>
</dbReference>
<keyword evidence="9 11" id="KW-0482">Metalloprotease</keyword>
<dbReference type="Gene3D" id="2.30.42.10">
    <property type="match status" value="1"/>
</dbReference>
<evidence type="ECO:0000256" key="7">
    <source>
        <dbReference type="ARBA" id="ARBA00022833"/>
    </source>
</evidence>
<comment type="subcellular location">
    <subcellularLocation>
        <location evidence="2">Membrane</location>
        <topology evidence="2">Multi-pass membrane protein</topology>
    </subcellularLocation>
</comment>
<evidence type="ECO:0000256" key="10">
    <source>
        <dbReference type="ARBA" id="ARBA00023136"/>
    </source>
</evidence>
<dbReference type="PANTHER" id="PTHR42837">
    <property type="entry name" value="REGULATOR OF SIGMA-E PROTEASE RSEP"/>
    <property type="match status" value="1"/>
</dbReference>
<evidence type="ECO:0000259" key="12">
    <source>
        <dbReference type="PROSITE" id="PS50106"/>
    </source>
</evidence>
<keyword evidence="5 11" id="KW-0812">Transmembrane</keyword>
<dbReference type="SMART" id="SM00228">
    <property type="entry name" value="PDZ"/>
    <property type="match status" value="1"/>
</dbReference>
<keyword evidence="8 11" id="KW-1133">Transmembrane helix</keyword>
<proteinExistence type="inferred from homology"/>
<feature type="transmembrane region" description="Helical" evidence="11">
    <location>
        <begin position="327"/>
        <end position="345"/>
    </location>
</feature>
<name>A0ABR6NE94_9SPHN</name>
<dbReference type="Pfam" id="PF02163">
    <property type="entry name" value="Peptidase_M50"/>
    <property type="match status" value="1"/>
</dbReference>
<dbReference type="PANTHER" id="PTHR42837:SF2">
    <property type="entry name" value="MEMBRANE METALLOPROTEASE ARASP2, CHLOROPLASTIC-RELATED"/>
    <property type="match status" value="1"/>
</dbReference>
<dbReference type="GO" id="GO:0008233">
    <property type="term" value="F:peptidase activity"/>
    <property type="evidence" value="ECO:0007669"/>
    <property type="project" value="UniProtKB-KW"/>
</dbReference>
<evidence type="ECO:0000256" key="9">
    <source>
        <dbReference type="ARBA" id="ARBA00023049"/>
    </source>
</evidence>
<organism evidence="13 14">
    <name type="scientific">Sphingobium lignivorans</name>
    <dbReference type="NCBI Taxonomy" id="2735886"/>
    <lineage>
        <taxon>Bacteria</taxon>
        <taxon>Pseudomonadati</taxon>
        <taxon>Pseudomonadota</taxon>
        <taxon>Alphaproteobacteria</taxon>
        <taxon>Sphingomonadales</taxon>
        <taxon>Sphingomonadaceae</taxon>
        <taxon>Sphingobium</taxon>
    </lineage>
</organism>
<feature type="domain" description="PDZ" evidence="12">
    <location>
        <begin position="114"/>
        <end position="183"/>
    </location>
</feature>
<dbReference type="InterPro" id="IPR004387">
    <property type="entry name" value="Pept_M50_Zn"/>
</dbReference>
<keyword evidence="7 11" id="KW-0862">Zinc</keyword>
<protein>
    <recommendedName>
        <fullName evidence="11">Zinc metalloprotease</fullName>
        <ecNumber evidence="11">3.4.24.-</ecNumber>
    </recommendedName>
</protein>
<comment type="caution">
    <text evidence="13">The sequence shown here is derived from an EMBL/GenBank/DDBJ whole genome shotgun (WGS) entry which is preliminary data.</text>
</comment>
<keyword evidence="6 11" id="KW-0378">Hydrolase</keyword>
<keyword evidence="14" id="KW-1185">Reference proteome</keyword>
<dbReference type="NCBIfam" id="TIGR00054">
    <property type="entry name" value="RIP metalloprotease RseP"/>
    <property type="match status" value="1"/>
</dbReference>
<dbReference type="EMBL" id="JACHKA010000001">
    <property type="protein sequence ID" value="MBB5985605.1"/>
    <property type="molecule type" value="Genomic_DNA"/>
</dbReference>
<evidence type="ECO:0000256" key="6">
    <source>
        <dbReference type="ARBA" id="ARBA00022801"/>
    </source>
</evidence>
<dbReference type="Proteomes" id="UP001138540">
    <property type="component" value="Unassembled WGS sequence"/>
</dbReference>
<dbReference type="CDD" id="cd23081">
    <property type="entry name" value="cpPDZ_EcRseP-like"/>
    <property type="match status" value="1"/>
</dbReference>
<evidence type="ECO:0000256" key="1">
    <source>
        <dbReference type="ARBA" id="ARBA00001947"/>
    </source>
</evidence>
<dbReference type="EC" id="3.4.24.-" evidence="11"/>
<feature type="transmembrane region" description="Helical" evidence="11">
    <location>
        <begin position="279"/>
        <end position="297"/>
    </location>
</feature>
<evidence type="ECO:0000256" key="5">
    <source>
        <dbReference type="ARBA" id="ARBA00022692"/>
    </source>
</evidence>
<comment type="cofactor">
    <cofactor evidence="1 11">
        <name>Zn(2+)</name>
        <dbReference type="ChEBI" id="CHEBI:29105"/>
    </cofactor>
</comment>
<evidence type="ECO:0000256" key="11">
    <source>
        <dbReference type="RuleBase" id="RU362031"/>
    </source>
</evidence>
<sequence>MIGPLVFIHEMGHYLVGRWFGVHAETFSIGFGHELKAWHDKRGTRWRIGALPLGGYVKFAGDAGVASEADPAWLELSPEERQRCFPAKPVWQRALIVLAGPVVNLLFAALVLAGFAYIHGENVTPTRIGAVVEGGAADAAGLRPGDRILAIDGEKVELFPQLSKAVMTRLPGEEVTLELDRAGRVMEVPLALGTRVERDRFGNEYRIAQIGIQAAESVQRDVSLAEAPIVGLRRTGELIAMMANGLVDIITGRRAISELGGPLKIAQISGEQAALGPEALIAFIALVSINLGFINLLPIPMLDGGHLFFYGIEAIQRRPVSPRFQEIAFRSGMALLLGLMVFVTVNDLGSFGLWRGLSGLIG</sequence>
<evidence type="ECO:0000256" key="3">
    <source>
        <dbReference type="ARBA" id="ARBA00007931"/>
    </source>
</evidence>
<evidence type="ECO:0000313" key="14">
    <source>
        <dbReference type="Proteomes" id="UP001138540"/>
    </source>
</evidence>
<gene>
    <name evidence="13" type="ORF">HNP60_001579</name>
</gene>
<dbReference type="Pfam" id="PF17820">
    <property type="entry name" value="PDZ_6"/>
    <property type="match status" value="1"/>
</dbReference>
<evidence type="ECO:0000256" key="2">
    <source>
        <dbReference type="ARBA" id="ARBA00004141"/>
    </source>
</evidence>
<evidence type="ECO:0000313" key="13">
    <source>
        <dbReference type="EMBL" id="MBB5985605.1"/>
    </source>
</evidence>
<dbReference type="SUPFAM" id="SSF50156">
    <property type="entry name" value="PDZ domain-like"/>
    <property type="match status" value="1"/>
</dbReference>
<dbReference type="InterPro" id="IPR001478">
    <property type="entry name" value="PDZ"/>
</dbReference>
<keyword evidence="10 11" id="KW-0472">Membrane</keyword>
<dbReference type="PROSITE" id="PS50106">
    <property type="entry name" value="PDZ"/>
    <property type="match status" value="1"/>
</dbReference>
<feature type="transmembrane region" description="Helical" evidence="11">
    <location>
        <begin position="95"/>
        <end position="118"/>
    </location>
</feature>
<dbReference type="GO" id="GO:0006508">
    <property type="term" value="P:proteolysis"/>
    <property type="evidence" value="ECO:0007669"/>
    <property type="project" value="UniProtKB-KW"/>
</dbReference>
<keyword evidence="11" id="KW-0479">Metal-binding</keyword>
<accession>A0ABR6NE94</accession>
<keyword evidence="4 13" id="KW-0645">Protease</keyword>
<dbReference type="InterPro" id="IPR041489">
    <property type="entry name" value="PDZ_6"/>
</dbReference>
<evidence type="ECO:0000256" key="4">
    <source>
        <dbReference type="ARBA" id="ARBA00022670"/>
    </source>
</evidence>
<dbReference type="CDD" id="cd06163">
    <property type="entry name" value="S2P-M50_PDZ_RseP-like"/>
    <property type="match status" value="1"/>
</dbReference>
<evidence type="ECO:0000256" key="8">
    <source>
        <dbReference type="ARBA" id="ARBA00022989"/>
    </source>
</evidence>
<dbReference type="InterPro" id="IPR036034">
    <property type="entry name" value="PDZ_sf"/>
</dbReference>